<dbReference type="RefSeq" id="XP_013240994.1">
    <property type="nucleotide sequence ID" value="XM_013385540.1"/>
</dbReference>
<dbReference type="OrthoDB" id="69928at2759"/>
<feature type="region of interest" description="Disordered" evidence="1">
    <location>
        <begin position="406"/>
        <end position="457"/>
    </location>
</feature>
<dbReference type="AlphaFoldDB" id="A0A066VD03"/>
<reference evidence="2 3" key="1">
    <citation type="submission" date="2014-05" db="EMBL/GenBank/DDBJ databases">
        <title>Draft genome sequence of a rare smut relative, Tilletiaria anomala UBC 951.</title>
        <authorList>
            <consortium name="DOE Joint Genome Institute"/>
            <person name="Toome M."/>
            <person name="Kuo A."/>
            <person name="Henrissat B."/>
            <person name="Lipzen A."/>
            <person name="Tritt A."/>
            <person name="Yoshinaga Y."/>
            <person name="Zane M."/>
            <person name="Barry K."/>
            <person name="Grigoriev I.V."/>
            <person name="Spatafora J.W."/>
            <person name="Aimea M.C."/>
        </authorList>
    </citation>
    <scope>NUCLEOTIDE SEQUENCE [LARGE SCALE GENOMIC DNA]</scope>
    <source>
        <strain evidence="2 3">UBC 951</strain>
    </source>
</reference>
<proteinExistence type="predicted"/>
<dbReference type="InParanoid" id="A0A066VD03"/>
<comment type="caution">
    <text evidence="2">The sequence shown here is derived from an EMBL/GenBank/DDBJ whole genome shotgun (WGS) entry which is preliminary data.</text>
</comment>
<evidence type="ECO:0000256" key="1">
    <source>
        <dbReference type="SAM" id="MobiDB-lite"/>
    </source>
</evidence>
<feature type="region of interest" description="Disordered" evidence="1">
    <location>
        <begin position="1"/>
        <end position="95"/>
    </location>
</feature>
<dbReference type="Gene3D" id="3.40.50.1010">
    <property type="entry name" value="5'-nuclease"/>
    <property type="match status" value="1"/>
</dbReference>
<organism evidence="2 3">
    <name type="scientific">Tilletiaria anomala (strain ATCC 24038 / CBS 436.72 / UBC 951)</name>
    <dbReference type="NCBI Taxonomy" id="1037660"/>
    <lineage>
        <taxon>Eukaryota</taxon>
        <taxon>Fungi</taxon>
        <taxon>Dikarya</taxon>
        <taxon>Basidiomycota</taxon>
        <taxon>Ustilaginomycotina</taxon>
        <taxon>Exobasidiomycetes</taxon>
        <taxon>Georgefischeriales</taxon>
        <taxon>Tilletiariaceae</taxon>
        <taxon>Tilletiaria</taxon>
    </lineage>
</organism>
<feature type="region of interest" description="Disordered" evidence="1">
    <location>
        <begin position="265"/>
        <end position="291"/>
    </location>
</feature>
<evidence type="ECO:0000313" key="3">
    <source>
        <dbReference type="Proteomes" id="UP000027361"/>
    </source>
</evidence>
<dbReference type="GeneID" id="25266163"/>
<dbReference type="HOGENOM" id="CLU_598768_0_0_1"/>
<dbReference type="EMBL" id="JMSN01000106">
    <property type="protein sequence ID" value="KDN39321.1"/>
    <property type="molecule type" value="Genomic_DNA"/>
</dbReference>
<name>A0A066VD03_TILAU</name>
<sequence>MPREESDAERAERQARLSHAMGKLFLSDRIAKMEDEATTLELRRKPAASSQKGPSPSHGANNSTKSRGTGNSEGMAHGDSSKRGPGRGLRQQQPQGPIAVRIIDVSLLIYSLRTLHDWIKERRYRLVVPLEALNVLDVLKKGDMAINIAARKAMRFLDERIISLPNTASSSDTFRPQGQQPQFVVQNDTERINWSDIVAHVNAGHIPAVDSRVQLHVDPSTNEAAKAQSIQAANDLLVELIWDETEESGRSVGAPRHQNKELLQTSNAAAQSSSESKPSNDGTAFSSGGGIDTDAPLHVRETLSCFAWWECKLRYKMYGSSSAAQQACAANDDKDTLALAIALPPPDSDDLITPRPAAETRDVAVSRFHIRADGRLMKRYAEEAGMNVIVAPTAASWLQIAHAGSEVSAHSSDEQPRPAKGRPAERKLRKSAAAVASLAKEDRAYDRGSTPQIIFSK</sequence>
<keyword evidence="3" id="KW-1185">Reference proteome</keyword>
<dbReference type="Proteomes" id="UP000027361">
    <property type="component" value="Unassembled WGS sequence"/>
</dbReference>
<feature type="compositionally biased region" description="Basic and acidic residues" evidence="1">
    <location>
        <begin position="1"/>
        <end position="15"/>
    </location>
</feature>
<accession>A0A066VD03</accession>
<feature type="compositionally biased region" description="Polar residues" evidence="1">
    <location>
        <begin position="48"/>
        <end position="72"/>
    </location>
</feature>
<evidence type="ECO:0000313" key="2">
    <source>
        <dbReference type="EMBL" id="KDN39321.1"/>
    </source>
</evidence>
<gene>
    <name evidence="2" type="ORF">K437DRAFT_270325</name>
</gene>
<feature type="compositionally biased region" description="Polar residues" evidence="1">
    <location>
        <begin position="265"/>
        <end position="286"/>
    </location>
</feature>
<dbReference type="STRING" id="1037660.A0A066VD03"/>
<protein>
    <recommendedName>
        <fullName evidence="4">PIN domain-containing protein</fullName>
    </recommendedName>
</protein>
<evidence type="ECO:0008006" key="4">
    <source>
        <dbReference type="Google" id="ProtNLM"/>
    </source>
</evidence>
<feature type="compositionally biased region" description="Basic and acidic residues" evidence="1">
    <location>
        <begin position="411"/>
        <end position="426"/>
    </location>
</feature>